<dbReference type="InterPro" id="IPR028098">
    <property type="entry name" value="Glyco_trans_4-like_N"/>
</dbReference>
<evidence type="ECO:0000259" key="1">
    <source>
        <dbReference type="Pfam" id="PF13439"/>
    </source>
</evidence>
<protein>
    <recommendedName>
        <fullName evidence="1">Glycosyltransferase subfamily 4-like N-terminal domain-containing protein</fullName>
    </recommendedName>
</protein>
<dbReference type="PANTHER" id="PTHR45947:SF3">
    <property type="entry name" value="SULFOQUINOVOSYL TRANSFERASE SQD2"/>
    <property type="match status" value="1"/>
</dbReference>
<dbReference type="CDD" id="cd03801">
    <property type="entry name" value="GT4_PimA-like"/>
    <property type="match status" value="1"/>
</dbReference>
<dbReference type="PATRIC" id="fig|1204725.3.peg.1350"/>
<dbReference type="SUPFAM" id="SSF53756">
    <property type="entry name" value="UDP-Glycosyltransferase/glycogen phosphorylase"/>
    <property type="match status" value="1"/>
</dbReference>
<evidence type="ECO:0000313" key="3">
    <source>
        <dbReference type="Proteomes" id="UP000007360"/>
    </source>
</evidence>
<dbReference type="RefSeq" id="WP_004030635.1">
    <property type="nucleotide sequence ID" value="NZ_AMPO01000005.1"/>
</dbReference>
<reference evidence="2 3" key="1">
    <citation type="journal article" date="2012" name="J. Bacteriol.">
        <title>Draft genome sequence of Methanobacterium formicicum DSM 3637, an archaebacterium isolated from the methane producer amoeba Pelomyxa palustris.</title>
        <authorList>
            <person name="Gutierrez G."/>
        </authorList>
    </citation>
    <scope>NUCLEOTIDE SEQUENCE [LARGE SCALE GENOMIC DNA]</scope>
    <source>
        <strain evidence="3">DSM 3637 / PP1</strain>
    </source>
</reference>
<sequence>MDKIAISVVVDIFDDEGTTVRPKRVAELLKNNFDTCFINRSSSDLKEINGIPVHIVKPAGTKLWNIKLFGLLSGNDFDFVYCSSDWFGFLTYFMLKRFYDYKIIFEAHTIISEEFKERKAHPFKVFFFQVLEKFAIKHSDYVVALSENIYDYYSYNKNIELVHVFIDEELFISDVKRKINDDKKVIGLIGPFDEFSNQYFLEFLRKNIDQFDDRISFRIIGKCQDKIQHPRIEYTGYMNSIHDYVNVLSSLDGLLVPSRVATLGPLNKIIEAMACSVPVFTTPKGIVGLYNIKPGQEIYVLEEDDLVCGLNNHVFSDELINIAKNARLYVEKYYSKKANEKKLLRIFNRLNEG</sequence>
<keyword evidence="3" id="KW-1185">Reference proteome</keyword>
<dbReference type="Proteomes" id="UP000007360">
    <property type="component" value="Unassembled WGS sequence"/>
</dbReference>
<feature type="domain" description="Glycosyltransferase subfamily 4-like N-terminal" evidence="1">
    <location>
        <begin position="66"/>
        <end position="168"/>
    </location>
</feature>
<dbReference type="Pfam" id="PF13439">
    <property type="entry name" value="Glyco_transf_4"/>
    <property type="match status" value="1"/>
</dbReference>
<accession>K2QZN8</accession>
<dbReference type="Pfam" id="PF13692">
    <property type="entry name" value="Glyco_trans_1_4"/>
    <property type="match status" value="1"/>
</dbReference>
<gene>
    <name evidence="2" type="ORF">A994_06725</name>
</gene>
<comment type="caution">
    <text evidence="2">The sequence shown here is derived from an EMBL/GenBank/DDBJ whole genome shotgun (WGS) entry which is preliminary data.</text>
</comment>
<dbReference type="InterPro" id="IPR050194">
    <property type="entry name" value="Glycosyltransferase_grp1"/>
</dbReference>
<evidence type="ECO:0000313" key="2">
    <source>
        <dbReference type="EMBL" id="EKF85753.1"/>
    </source>
</evidence>
<dbReference type="AlphaFoldDB" id="K2QZN8"/>
<dbReference type="Gene3D" id="3.40.50.2000">
    <property type="entry name" value="Glycogen Phosphorylase B"/>
    <property type="match status" value="2"/>
</dbReference>
<name>K2QZN8_METFP</name>
<dbReference type="PANTHER" id="PTHR45947">
    <property type="entry name" value="SULFOQUINOVOSYL TRANSFERASE SQD2"/>
    <property type="match status" value="1"/>
</dbReference>
<proteinExistence type="predicted"/>
<dbReference type="GO" id="GO:0016757">
    <property type="term" value="F:glycosyltransferase activity"/>
    <property type="evidence" value="ECO:0007669"/>
    <property type="project" value="TreeGrafter"/>
</dbReference>
<dbReference type="EMBL" id="AMPO01000005">
    <property type="protein sequence ID" value="EKF85753.1"/>
    <property type="molecule type" value="Genomic_DNA"/>
</dbReference>
<dbReference type="OrthoDB" id="385946at2157"/>
<organism evidence="2 3">
    <name type="scientific">Methanobacterium formicicum (strain DSM 3637 / PP1)</name>
    <dbReference type="NCBI Taxonomy" id="1204725"/>
    <lineage>
        <taxon>Archaea</taxon>
        <taxon>Methanobacteriati</taxon>
        <taxon>Methanobacteriota</taxon>
        <taxon>Methanomada group</taxon>
        <taxon>Methanobacteria</taxon>
        <taxon>Methanobacteriales</taxon>
        <taxon>Methanobacteriaceae</taxon>
        <taxon>Methanobacterium</taxon>
    </lineage>
</organism>